<dbReference type="GO" id="GO:0004499">
    <property type="term" value="F:N,N-dimethylaniline monooxygenase activity"/>
    <property type="evidence" value="ECO:0007669"/>
    <property type="project" value="InterPro"/>
</dbReference>
<sequence length="626" mass="68741">MGSCGFTIKDEPVENLRPLKVRVIGAGFSGILAAIRIPQKLRNVDLVVYEKNAGLGGVWWLNRYPGVACDIPCELTALACEVMPVNRSAHSYQYSFAPNPHWSSLYAPGPEIQQYLQDVAGRFGATRFIKTRHELRAAVWDEQTKLWRLTVADLATDTSFVDECHVLITARGQLSDMRWPDLPGLLDRFAGKVMHSGAWDDGYDFAHKRVAVIGNGSSAIQLVPRLQQLPGTALTVFLRSRTWITPPMGADAMAALGLDPDAATVPPAQQAVWAADADALLRLRKTVEDAGNEAHEASVRDTVPQQLLRQALSDSMRQALARRPDLFSLLAPDFAPGCRRLTPGRGYLEALMAANVEVVTGAVVAATETGVVVEEERKDGRDGNGNGNGNGNGGNGSDGNGNDNRRSFPVDAIVCATGFRVSEPPPFPVIGRRGISLQQRWADIPETYLSVAVNGFPNLFFLFGPNAAIGSGSLTVMLEAACDYVVQLIRKLQREDYASIEPRADRVADFSAYVDAYFRNTVYLDRCRSWYRSHGGTGDRIVGLWPGSTLHALEVLRSPRWEDFVYETADDDVSAPNRLRWLGNGRSVTQLGRGDPSWYLNPNQVDVPPEGRPEDDPRLLARPWSY</sequence>
<dbReference type="Pfam" id="PF00743">
    <property type="entry name" value="FMO-like"/>
    <property type="match status" value="1"/>
</dbReference>
<evidence type="ECO:0000256" key="1">
    <source>
        <dbReference type="ARBA" id="ARBA00010139"/>
    </source>
</evidence>
<dbReference type="eggNOG" id="KOG1399">
    <property type="taxonomic scope" value="Eukaryota"/>
</dbReference>
<reference evidence="6 7" key="1">
    <citation type="journal article" date="2011" name="Proc. Natl. Acad. Sci. U.S.A.">
        <title>Genome and transcriptome analyses of the mountain pine beetle-fungal symbiont Grosmannia clavigera, a lodgepole pine pathogen.</title>
        <authorList>
            <person name="DiGuistini S."/>
            <person name="Wang Y."/>
            <person name="Liao N.Y."/>
            <person name="Taylor G."/>
            <person name="Tanguay P."/>
            <person name="Feau N."/>
            <person name="Henrissat B."/>
            <person name="Chan S.K."/>
            <person name="Hesse-Orce U."/>
            <person name="Alamouti S.M."/>
            <person name="Tsui C.K.M."/>
            <person name="Docking R.T."/>
            <person name="Levasseur A."/>
            <person name="Haridas S."/>
            <person name="Robertson G."/>
            <person name="Birol I."/>
            <person name="Holt R.A."/>
            <person name="Marra M.A."/>
            <person name="Hamelin R.C."/>
            <person name="Hirst M."/>
            <person name="Jones S.J.M."/>
            <person name="Bohlmann J."/>
            <person name="Breuil C."/>
        </authorList>
    </citation>
    <scope>NUCLEOTIDE SEQUENCE [LARGE SCALE GENOMIC DNA]</scope>
    <source>
        <strain evidence="7">kw1407 / UAMH 11150</strain>
    </source>
</reference>
<dbReference type="GO" id="GO:0050661">
    <property type="term" value="F:NADP binding"/>
    <property type="evidence" value="ECO:0007669"/>
    <property type="project" value="InterPro"/>
</dbReference>
<evidence type="ECO:0000313" key="7">
    <source>
        <dbReference type="Proteomes" id="UP000007796"/>
    </source>
</evidence>
<evidence type="ECO:0000256" key="4">
    <source>
        <dbReference type="ARBA" id="ARBA00023002"/>
    </source>
</evidence>
<dbReference type="InterPro" id="IPR036188">
    <property type="entry name" value="FAD/NAD-bd_sf"/>
</dbReference>
<dbReference type="PANTHER" id="PTHR42877">
    <property type="entry name" value="L-ORNITHINE N(5)-MONOOXYGENASE-RELATED"/>
    <property type="match status" value="1"/>
</dbReference>
<keyword evidence="6" id="KW-0503">Monooxygenase</keyword>
<keyword evidence="4" id="KW-0560">Oxidoreductase</keyword>
<keyword evidence="3" id="KW-0274">FAD</keyword>
<dbReference type="RefSeq" id="XP_014169463.1">
    <property type="nucleotide sequence ID" value="XM_014313988.1"/>
</dbReference>
<evidence type="ECO:0000256" key="5">
    <source>
        <dbReference type="SAM" id="MobiDB-lite"/>
    </source>
</evidence>
<dbReference type="GO" id="GO:0050660">
    <property type="term" value="F:flavin adenine dinucleotide binding"/>
    <property type="evidence" value="ECO:0007669"/>
    <property type="project" value="InterPro"/>
</dbReference>
<protein>
    <submittedName>
        <fullName evidence="6">Monooxygenase-like protein</fullName>
    </submittedName>
</protein>
<dbReference type="InterPro" id="IPR051209">
    <property type="entry name" value="FAD-bind_Monooxygenase_sf"/>
</dbReference>
<dbReference type="GeneID" id="25978161"/>
<dbReference type="PANTHER" id="PTHR42877:SF7">
    <property type="entry name" value="FLAVIN-BINDING MONOOXYGENASE-RELATED"/>
    <property type="match status" value="1"/>
</dbReference>
<dbReference type="SUPFAM" id="SSF51905">
    <property type="entry name" value="FAD/NAD(P)-binding domain"/>
    <property type="match status" value="2"/>
</dbReference>
<dbReference type="HOGENOM" id="CLU_006937_6_1_1"/>
<comment type="similarity">
    <text evidence="1">Belongs to the FAD-binding monooxygenase family.</text>
</comment>
<dbReference type="InterPro" id="IPR020946">
    <property type="entry name" value="Flavin_mOase-like"/>
</dbReference>
<feature type="region of interest" description="Disordered" evidence="5">
    <location>
        <begin position="373"/>
        <end position="403"/>
    </location>
</feature>
<dbReference type="InParanoid" id="F0XR51"/>
<keyword evidence="2" id="KW-0285">Flavoprotein</keyword>
<evidence type="ECO:0000256" key="2">
    <source>
        <dbReference type="ARBA" id="ARBA00022630"/>
    </source>
</evidence>
<gene>
    <name evidence="6" type="ORF">CMQ_49</name>
</gene>
<proteinExistence type="inferred from homology"/>
<dbReference type="STRING" id="655863.F0XR51"/>
<feature type="compositionally biased region" description="Gly residues" evidence="5">
    <location>
        <begin position="383"/>
        <end position="399"/>
    </location>
</feature>
<dbReference type="EMBL" id="GL629807">
    <property type="protein sequence ID" value="EFW99731.1"/>
    <property type="molecule type" value="Genomic_DNA"/>
</dbReference>
<dbReference type="Gene3D" id="3.50.50.60">
    <property type="entry name" value="FAD/NAD(P)-binding domain"/>
    <property type="match status" value="2"/>
</dbReference>
<evidence type="ECO:0000313" key="6">
    <source>
        <dbReference type="EMBL" id="EFW99731.1"/>
    </source>
</evidence>
<name>F0XR51_GROCL</name>
<organism evidence="7">
    <name type="scientific">Grosmannia clavigera (strain kw1407 / UAMH 11150)</name>
    <name type="common">Blue stain fungus</name>
    <name type="synonym">Graphiocladiella clavigera</name>
    <dbReference type="NCBI Taxonomy" id="655863"/>
    <lineage>
        <taxon>Eukaryota</taxon>
        <taxon>Fungi</taxon>
        <taxon>Dikarya</taxon>
        <taxon>Ascomycota</taxon>
        <taxon>Pezizomycotina</taxon>
        <taxon>Sordariomycetes</taxon>
        <taxon>Sordariomycetidae</taxon>
        <taxon>Ophiostomatales</taxon>
        <taxon>Ophiostomataceae</taxon>
        <taxon>Leptographium</taxon>
    </lineage>
</organism>
<accession>F0XR51</accession>
<dbReference type="AlphaFoldDB" id="F0XR51"/>
<keyword evidence="7" id="KW-1185">Reference proteome</keyword>
<evidence type="ECO:0000256" key="3">
    <source>
        <dbReference type="ARBA" id="ARBA00022827"/>
    </source>
</evidence>
<dbReference type="OrthoDB" id="74360at2759"/>
<dbReference type="Proteomes" id="UP000007796">
    <property type="component" value="Unassembled WGS sequence"/>
</dbReference>